<dbReference type="CDD" id="cd03358">
    <property type="entry name" value="LbH_WxcM_N_like"/>
    <property type="match status" value="1"/>
</dbReference>
<dbReference type="InterPro" id="IPR001451">
    <property type="entry name" value="Hexapep"/>
</dbReference>
<feature type="transmembrane region" description="Helical" evidence="1">
    <location>
        <begin position="87"/>
        <end position="106"/>
    </location>
</feature>
<dbReference type="InterPro" id="IPR050256">
    <property type="entry name" value="Glycosyltransferase_2"/>
</dbReference>
<dbReference type="EMBL" id="LAZR01033750">
    <property type="protein sequence ID" value="KKL47204.1"/>
    <property type="molecule type" value="Genomic_DNA"/>
</dbReference>
<evidence type="ECO:0000256" key="1">
    <source>
        <dbReference type="SAM" id="Phobius"/>
    </source>
</evidence>
<protein>
    <recommendedName>
        <fullName evidence="2">Glycosyltransferase 2-like domain-containing protein</fullName>
    </recommendedName>
</protein>
<feature type="domain" description="Glycosyltransferase 2-like" evidence="2">
    <location>
        <begin position="1"/>
        <end position="123"/>
    </location>
</feature>
<dbReference type="AlphaFoldDB" id="A0A0F9CDQ4"/>
<dbReference type="Pfam" id="PF00535">
    <property type="entry name" value="Glycos_transf_2"/>
    <property type="match status" value="1"/>
</dbReference>
<feature type="non-terminal residue" evidence="3">
    <location>
        <position position="1"/>
    </location>
</feature>
<dbReference type="InterPro" id="IPR011004">
    <property type="entry name" value="Trimer_LpxA-like_sf"/>
</dbReference>
<gene>
    <name evidence="3" type="ORF">LCGC14_2337880</name>
</gene>
<accession>A0A0F9CDQ4</accession>
<dbReference type="CDD" id="cd04179">
    <property type="entry name" value="DPM_DPG-synthase_like"/>
    <property type="match status" value="1"/>
</dbReference>
<dbReference type="Pfam" id="PF00132">
    <property type="entry name" value="Hexapep"/>
    <property type="match status" value="2"/>
</dbReference>
<dbReference type="SUPFAM" id="SSF51161">
    <property type="entry name" value="Trimeric LpxA-like enzymes"/>
    <property type="match status" value="1"/>
</dbReference>
<dbReference type="SUPFAM" id="SSF53448">
    <property type="entry name" value="Nucleotide-diphospho-sugar transferases"/>
    <property type="match status" value="1"/>
</dbReference>
<dbReference type="Gene3D" id="2.160.10.10">
    <property type="entry name" value="Hexapeptide repeat proteins"/>
    <property type="match status" value="2"/>
</dbReference>
<comment type="caution">
    <text evidence="3">The sequence shown here is derived from an EMBL/GenBank/DDBJ whole genome shotgun (WGS) entry which is preliminary data.</text>
</comment>
<sequence>GSTDNSVERIKEIENRDIRIIQHGKNRGYGASLLTGFENAVGDIIVTMDSDGQHNPEEIPNLVKPIINNKADFVIGSRYLGKWNYRYPLYARVGAYFITAFFRMLFLQRVHDNQSGFRAFKKKTTKILENVRFTGMGFSTELLFEAAFNQLRIVEIPISGNPRQYGTSNVNLVKILKSISSCILHFILRKMKNQRQYLESKFNFNQSHKRVIKNFEIPDFKADVFPKDTYKLRKRLKFIEEIESIRDYKIGTNSIIREPTIIYSGNKIKDNFQTGHFVTIRENNKIGNNVSIGSHSNIEYNVIIEDNVRIHSNCFVPEFSILKHDCWLGPNVVLCNARYPKSIDVKKNLVGPTIEEYAKIGANSTILAGTKVGKHALIGAGTTVVSDVQDYAIVTGNPGKKIGDVRNLNKYNLE</sequence>
<evidence type="ECO:0000313" key="3">
    <source>
        <dbReference type="EMBL" id="KKL47204.1"/>
    </source>
</evidence>
<dbReference type="InterPro" id="IPR029044">
    <property type="entry name" value="Nucleotide-diphossugar_trans"/>
</dbReference>
<proteinExistence type="predicted"/>
<evidence type="ECO:0000259" key="2">
    <source>
        <dbReference type="Pfam" id="PF00535"/>
    </source>
</evidence>
<organism evidence="3">
    <name type="scientific">marine sediment metagenome</name>
    <dbReference type="NCBI Taxonomy" id="412755"/>
    <lineage>
        <taxon>unclassified sequences</taxon>
        <taxon>metagenomes</taxon>
        <taxon>ecological metagenomes</taxon>
    </lineage>
</organism>
<keyword evidence="1" id="KW-0472">Membrane</keyword>
<dbReference type="PANTHER" id="PTHR48090">
    <property type="entry name" value="UNDECAPRENYL-PHOSPHATE 4-DEOXY-4-FORMAMIDO-L-ARABINOSE TRANSFERASE-RELATED"/>
    <property type="match status" value="1"/>
</dbReference>
<dbReference type="PANTHER" id="PTHR48090:SF7">
    <property type="entry name" value="RFBJ PROTEIN"/>
    <property type="match status" value="1"/>
</dbReference>
<keyword evidence="1" id="KW-0812">Transmembrane</keyword>
<dbReference type="InterPro" id="IPR001173">
    <property type="entry name" value="Glyco_trans_2-like"/>
</dbReference>
<reference evidence="3" key="1">
    <citation type="journal article" date="2015" name="Nature">
        <title>Complex archaea that bridge the gap between prokaryotes and eukaryotes.</title>
        <authorList>
            <person name="Spang A."/>
            <person name="Saw J.H."/>
            <person name="Jorgensen S.L."/>
            <person name="Zaremba-Niedzwiedzka K."/>
            <person name="Martijn J."/>
            <person name="Lind A.E."/>
            <person name="van Eijk R."/>
            <person name="Schleper C."/>
            <person name="Guy L."/>
            <person name="Ettema T.J."/>
        </authorList>
    </citation>
    <scope>NUCLEOTIDE SEQUENCE</scope>
</reference>
<keyword evidence="1" id="KW-1133">Transmembrane helix</keyword>
<name>A0A0F9CDQ4_9ZZZZ</name>
<dbReference type="Gene3D" id="3.90.550.10">
    <property type="entry name" value="Spore Coat Polysaccharide Biosynthesis Protein SpsA, Chain A"/>
    <property type="match status" value="1"/>
</dbReference>